<dbReference type="GO" id="GO:0022857">
    <property type="term" value="F:transmembrane transporter activity"/>
    <property type="evidence" value="ECO:0007669"/>
    <property type="project" value="InterPro"/>
</dbReference>
<feature type="transmembrane region" description="Helical" evidence="7">
    <location>
        <begin position="432"/>
        <end position="454"/>
    </location>
</feature>
<gene>
    <name evidence="8" type="ORF">ASPVEDRAFT_134522</name>
</gene>
<proteinExistence type="inferred from homology"/>
<feature type="transmembrane region" description="Helical" evidence="7">
    <location>
        <begin position="405"/>
        <end position="426"/>
    </location>
</feature>
<sequence>MEKNELDAKHSHDLVEDGLNESTDIAIYNEKETKAILRKIDWRLLPMLTVLYVLSYIDRSNMGNAKVAGMNEALGLVGSQYNIALTVFFFPYALLEVPCNMVLKVLRPSIWIGAMMLSWGTVMTLMGIVKDFDGLAGARTALGVAEAGFFPASTYLLTIWYRRLELQSRMAVFYSAASFSGAFSGLLAFALQKMEGIGGLGGWQWIFIVEGLATVVVGVTCFWLLPDSPETASFLQPEERRFLCYRLRNDAGTEAGQVDLHDKFHWPTIWGVFLDWKIWLAVIVYWGNTVSIYGFTYTAPSVILGLGYSEANAQLLTIPIYTLGAIGTPIIAVFSDRHKTRWPFIIGPYCISAIGFLGLLSIPHPALPGLTYAFLFCIPVGVYPPLIGLVSWVGNNLAPSWKRAVGMALLICMGNLGGAVGSNIYLEKQKPHYWLGFGFELGVSIAAILATVALKFEYERLNRGRETVDPDQIRARISDQELLQMGDKSPLFRYIV</sequence>
<keyword evidence="4 7" id="KW-0812">Transmembrane</keyword>
<dbReference type="PANTHER" id="PTHR43791">
    <property type="entry name" value="PERMEASE-RELATED"/>
    <property type="match status" value="1"/>
</dbReference>
<comment type="subcellular location">
    <subcellularLocation>
        <location evidence="1">Membrane</location>
        <topology evidence="1">Multi-pass membrane protein</topology>
    </subcellularLocation>
</comment>
<evidence type="ECO:0000256" key="2">
    <source>
        <dbReference type="ARBA" id="ARBA00008335"/>
    </source>
</evidence>
<keyword evidence="6 7" id="KW-0472">Membrane</keyword>
<accession>A0A1L9PNJ0</accession>
<dbReference type="SUPFAM" id="SSF103473">
    <property type="entry name" value="MFS general substrate transporter"/>
    <property type="match status" value="1"/>
</dbReference>
<evidence type="ECO:0000256" key="6">
    <source>
        <dbReference type="ARBA" id="ARBA00023136"/>
    </source>
</evidence>
<feature type="transmembrane region" description="Helical" evidence="7">
    <location>
        <begin position="77"/>
        <end position="97"/>
    </location>
</feature>
<evidence type="ECO:0000256" key="5">
    <source>
        <dbReference type="ARBA" id="ARBA00022989"/>
    </source>
</evidence>
<dbReference type="InterPro" id="IPR036259">
    <property type="entry name" value="MFS_trans_sf"/>
</dbReference>
<organism evidence="8 9">
    <name type="scientific">Aspergillus versicolor CBS 583.65</name>
    <dbReference type="NCBI Taxonomy" id="1036611"/>
    <lineage>
        <taxon>Eukaryota</taxon>
        <taxon>Fungi</taxon>
        <taxon>Dikarya</taxon>
        <taxon>Ascomycota</taxon>
        <taxon>Pezizomycotina</taxon>
        <taxon>Eurotiomycetes</taxon>
        <taxon>Eurotiomycetidae</taxon>
        <taxon>Eurotiales</taxon>
        <taxon>Aspergillaceae</taxon>
        <taxon>Aspergillus</taxon>
        <taxon>Aspergillus subgen. Nidulantes</taxon>
    </lineage>
</organism>
<dbReference type="OrthoDB" id="2962993at2759"/>
<feature type="transmembrane region" description="Helical" evidence="7">
    <location>
        <begin position="278"/>
        <end position="296"/>
    </location>
</feature>
<dbReference type="Gene3D" id="1.20.1250.20">
    <property type="entry name" value="MFS general substrate transporter like domains"/>
    <property type="match status" value="2"/>
</dbReference>
<dbReference type="InterPro" id="IPR011701">
    <property type="entry name" value="MFS"/>
</dbReference>
<dbReference type="PANTHER" id="PTHR43791:SF18">
    <property type="entry name" value="NICOTINIC ACID TRANSPORTER TNA1, PUTATIVE (AFU_ORTHOLOGUE AFUA_3G03820)-RELATED"/>
    <property type="match status" value="1"/>
</dbReference>
<evidence type="ECO:0000313" key="8">
    <source>
        <dbReference type="EMBL" id="OJJ03052.1"/>
    </source>
</evidence>
<dbReference type="FunFam" id="1.20.1250.20:FF:000013">
    <property type="entry name" value="MFS general substrate transporter"/>
    <property type="match status" value="1"/>
</dbReference>
<evidence type="ECO:0000256" key="4">
    <source>
        <dbReference type="ARBA" id="ARBA00022692"/>
    </source>
</evidence>
<dbReference type="Proteomes" id="UP000184073">
    <property type="component" value="Unassembled WGS sequence"/>
</dbReference>
<evidence type="ECO:0000313" key="9">
    <source>
        <dbReference type="Proteomes" id="UP000184073"/>
    </source>
</evidence>
<evidence type="ECO:0000256" key="7">
    <source>
        <dbReference type="SAM" id="Phobius"/>
    </source>
</evidence>
<dbReference type="AlphaFoldDB" id="A0A1L9PNJ0"/>
<keyword evidence="5 7" id="KW-1133">Transmembrane helix</keyword>
<keyword evidence="9" id="KW-1185">Reference proteome</keyword>
<feature type="transmembrane region" description="Helical" evidence="7">
    <location>
        <begin position="372"/>
        <end position="393"/>
    </location>
</feature>
<feature type="transmembrane region" description="Helical" evidence="7">
    <location>
        <begin position="172"/>
        <end position="191"/>
    </location>
</feature>
<comment type="similarity">
    <text evidence="2">Belongs to the major facilitator superfamily.</text>
</comment>
<dbReference type="GO" id="GO:0016020">
    <property type="term" value="C:membrane"/>
    <property type="evidence" value="ECO:0007669"/>
    <property type="project" value="UniProtKB-SubCell"/>
</dbReference>
<feature type="transmembrane region" description="Helical" evidence="7">
    <location>
        <begin position="346"/>
        <end position="366"/>
    </location>
</feature>
<evidence type="ECO:0000256" key="3">
    <source>
        <dbReference type="ARBA" id="ARBA00022448"/>
    </source>
</evidence>
<feature type="transmembrane region" description="Helical" evidence="7">
    <location>
        <begin position="203"/>
        <end position="225"/>
    </location>
</feature>
<dbReference type="RefSeq" id="XP_040668814.1">
    <property type="nucleotide sequence ID" value="XM_040807138.1"/>
</dbReference>
<dbReference type="EMBL" id="KV878130">
    <property type="protein sequence ID" value="OJJ03052.1"/>
    <property type="molecule type" value="Genomic_DNA"/>
</dbReference>
<protein>
    <recommendedName>
        <fullName evidence="10">Major facilitator superfamily (MFS) profile domain-containing protein</fullName>
    </recommendedName>
</protein>
<dbReference type="GeneID" id="63722649"/>
<dbReference type="FunFam" id="1.20.1250.20:FF:000034">
    <property type="entry name" value="MFS general substrate transporter"/>
    <property type="match status" value="1"/>
</dbReference>
<dbReference type="VEuPathDB" id="FungiDB:ASPVEDRAFT_134522"/>
<feature type="transmembrane region" description="Helical" evidence="7">
    <location>
        <begin position="109"/>
        <end position="129"/>
    </location>
</feature>
<evidence type="ECO:0000256" key="1">
    <source>
        <dbReference type="ARBA" id="ARBA00004141"/>
    </source>
</evidence>
<keyword evidence="3" id="KW-0813">Transport</keyword>
<name>A0A1L9PNJ0_ASPVE</name>
<evidence type="ECO:0008006" key="10">
    <source>
        <dbReference type="Google" id="ProtNLM"/>
    </source>
</evidence>
<dbReference type="Pfam" id="PF07690">
    <property type="entry name" value="MFS_1"/>
    <property type="match status" value="1"/>
</dbReference>
<feature type="transmembrane region" description="Helical" evidence="7">
    <location>
        <begin position="316"/>
        <end position="334"/>
    </location>
</feature>
<reference evidence="9" key="1">
    <citation type="journal article" date="2017" name="Genome Biol.">
        <title>Comparative genomics reveals high biological diversity and specific adaptations in the industrially and medically important fungal genus Aspergillus.</title>
        <authorList>
            <person name="de Vries R.P."/>
            <person name="Riley R."/>
            <person name="Wiebenga A."/>
            <person name="Aguilar-Osorio G."/>
            <person name="Amillis S."/>
            <person name="Uchima C.A."/>
            <person name="Anderluh G."/>
            <person name="Asadollahi M."/>
            <person name="Askin M."/>
            <person name="Barry K."/>
            <person name="Battaglia E."/>
            <person name="Bayram O."/>
            <person name="Benocci T."/>
            <person name="Braus-Stromeyer S.A."/>
            <person name="Caldana C."/>
            <person name="Canovas D."/>
            <person name="Cerqueira G.C."/>
            <person name="Chen F."/>
            <person name="Chen W."/>
            <person name="Choi C."/>
            <person name="Clum A."/>
            <person name="Dos Santos R.A."/>
            <person name="Damasio A.R."/>
            <person name="Diallinas G."/>
            <person name="Emri T."/>
            <person name="Fekete E."/>
            <person name="Flipphi M."/>
            <person name="Freyberg S."/>
            <person name="Gallo A."/>
            <person name="Gournas C."/>
            <person name="Habgood R."/>
            <person name="Hainaut M."/>
            <person name="Harispe M.L."/>
            <person name="Henrissat B."/>
            <person name="Hilden K.S."/>
            <person name="Hope R."/>
            <person name="Hossain A."/>
            <person name="Karabika E."/>
            <person name="Karaffa L."/>
            <person name="Karanyi Z."/>
            <person name="Krasevec N."/>
            <person name="Kuo A."/>
            <person name="Kusch H."/>
            <person name="LaButti K."/>
            <person name="Lagendijk E.L."/>
            <person name="Lapidus A."/>
            <person name="Levasseur A."/>
            <person name="Lindquist E."/>
            <person name="Lipzen A."/>
            <person name="Logrieco A.F."/>
            <person name="MacCabe A."/>
            <person name="Maekelae M.R."/>
            <person name="Malavazi I."/>
            <person name="Melin P."/>
            <person name="Meyer V."/>
            <person name="Mielnichuk N."/>
            <person name="Miskei M."/>
            <person name="Molnar A.P."/>
            <person name="Mule G."/>
            <person name="Ngan C.Y."/>
            <person name="Orejas M."/>
            <person name="Orosz E."/>
            <person name="Ouedraogo J.P."/>
            <person name="Overkamp K.M."/>
            <person name="Park H.-S."/>
            <person name="Perrone G."/>
            <person name="Piumi F."/>
            <person name="Punt P.J."/>
            <person name="Ram A.F."/>
            <person name="Ramon A."/>
            <person name="Rauscher S."/>
            <person name="Record E."/>
            <person name="Riano-Pachon D.M."/>
            <person name="Robert V."/>
            <person name="Roehrig J."/>
            <person name="Ruller R."/>
            <person name="Salamov A."/>
            <person name="Salih N.S."/>
            <person name="Samson R.A."/>
            <person name="Sandor E."/>
            <person name="Sanguinetti M."/>
            <person name="Schuetze T."/>
            <person name="Sepcic K."/>
            <person name="Shelest E."/>
            <person name="Sherlock G."/>
            <person name="Sophianopoulou V."/>
            <person name="Squina F.M."/>
            <person name="Sun H."/>
            <person name="Susca A."/>
            <person name="Todd R.B."/>
            <person name="Tsang A."/>
            <person name="Unkles S.E."/>
            <person name="van de Wiele N."/>
            <person name="van Rossen-Uffink D."/>
            <person name="Oliveira J.V."/>
            <person name="Vesth T.C."/>
            <person name="Visser J."/>
            <person name="Yu J.-H."/>
            <person name="Zhou M."/>
            <person name="Andersen M.R."/>
            <person name="Archer D.B."/>
            <person name="Baker S.E."/>
            <person name="Benoit I."/>
            <person name="Brakhage A.A."/>
            <person name="Braus G.H."/>
            <person name="Fischer R."/>
            <person name="Frisvad J.C."/>
            <person name="Goldman G.H."/>
            <person name="Houbraken J."/>
            <person name="Oakley B."/>
            <person name="Pocsi I."/>
            <person name="Scazzocchio C."/>
            <person name="Seiboth B."/>
            <person name="vanKuyk P.A."/>
            <person name="Wortman J."/>
            <person name="Dyer P.S."/>
            <person name="Grigoriev I.V."/>
        </authorList>
    </citation>
    <scope>NUCLEOTIDE SEQUENCE [LARGE SCALE GENOMIC DNA]</scope>
    <source>
        <strain evidence="9">CBS 583.65</strain>
    </source>
</reference>